<gene>
    <name evidence="2" type="ORF">FA09DRAFT_44199</name>
</gene>
<dbReference type="AlphaFoldDB" id="A0A316ZBV5"/>
<evidence type="ECO:0000313" key="2">
    <source>
        <dbReference type="EMBL" id="PWN97703.1"/>
    </source>
</evidence>
<accession>A0A316ZBV5</accession>
<feature type="compositionally biased region" description="Basic residues" evidence="1">
    <location>
        <begin position="156"/>
        <end position="173"/>
    </location>
</feature>
<reference evidence="2 3" key="1">
    <citation type="journal article" date="2018" name="Mol. Biol. Evol.">
        <title>Broad Genomic Sampling Reveals a Smut Pathogenic Ancestry of the Fungal Clade Ustilaginomycotina.</title>
        <authorList>
            <person name="Kijpornyongpan T."/>
            <person name="Mondo S.J."/>
            <person name="Barry K."/>
            <person name="Sandor L."/>
            <person name="Lee J."/>
            <person name="Lipzen A."/>
            <person name="Pangilinan J."/>
            <person name="LaButti K."/>
            <person name="Hainaut M."/>
            <person name="Henrissat B."/>
            <person name="Grigoriev I.V."/>
            <person name="Spatafora J.W."/>
            <person name="Aime M.C."/>
        </authorList>
    </citation>
    <scope>NUCLEOTIDE SEQUENCE [LARGE SCALE GENOMIC DNA]</scope>
    <source>
        <strain evidence="2 3">MCA 4186</strain>
    </source>
</reference>
<dbReference type="RefSeq" id="XP_025597982.1">
    <property type="nucleotide sequence ID" value="XM_025745665.1"/>
</dbReference>
<keyword evidence="3" id="KW-1185">Reference proteome</keyword>
<organism evidence="2 3">
    <name type="scientific">Tilletiopsis washingtonensis</name>
    <dbReference type="NCBI Taxonomy" id="58919"/>
    <lineage>
        <taxon>Eukaryota</taxon>
        <taxon>Fungi</taxon>
        <taxon>Dikarya</taxon>
        <taxon>Basidiomycota</taxon>
        <taxon>Ustilaginomycotina</taxon>
        <taxon>Exobasidiomycetes</taxon>
        <taxon>Entylomatales</taxon>
        <taxon>Entylomatales incertae sedis</taxon>
        <taxon>Tilletiopsis</taxon>
    </lineage>
</organism>
<dbReference type="Proteomes" id="UP000245946">
    <property type="component" value="Unassembled WGS sequence"/>
</dbReference>
<feature type="region of interest" description="Disordered" evidence="1">
    <location>
        <begin position="142"/>
        <end position="173"/>
    </location>
</feature>
<evidence type="ECO:0000256" key="1">
    <source>
        <dbReference type="SAM" id="MobiDB-lite"/>
    </source>
</evidence>
<protein>
    <submittedName>
        <fullName evidence="2">Uncharacterized protein</fullName>
    </submittedName>
</protein>
<dbReference type="GeneID" id="37273209"/>
<sequence>MGGVSREETLCLSWRRRVERRVRQRSAAAGQIRARVPLVRGWRCAREGGSSLDACKDAVSSSRAACGERRRAWMELQSQRVLTSRLCCVDVRRCLRELRWRCGCGCGCGRCCSGCERRRVRRAEQRALRRSGWNVDYPARRRQTQCGGSSADGGTRRRREAGATRRRAERKRAKLVRACVRARRGAERGRVGSRRA</sequence>
<proteinExistence type="predicted"/>
<name>A0A316ZBV5_9BASI</name>
<dbReference type="EMBL" id="KZ819294">
    <property type="protein sequence ID" value="PWN97703.1"/>
    <property type="molecule type" value="Genomic_DNA"/>
</dbReference>
<evidence type="ECO:0000313" key="3">
    <source>
        <dbReference type="Proteomes" id="UP000245946"/>
    </source>
</evidence>